<dbReference type="PROSITE" id="PS51782">
    <property type="entry name" value="LYSM"/>
    <property type="match status" value="1"/>
</dbReference>
<proteinExistence type="predicted"/>
<evidence type="ECO:0000256" key="1">
    <source>
        <dbReference type="SAM" id="SignalP"/>
    </source>
</evidence>
<dbReference type="PANTHER" id="PTHR21666">
    <property type="entry name" value="PEPTIDASE-RELATED"/>
    <property type="match status" value="1"/>
</dbReference>
<dbReference type="Pfam" id="PF01551">
    <property type="entry name" value="Peptidase_M23"/>
    <property type="match status" value="1"/>
</dbReference>
<dbReference type="Gene3D" id="3.10.350.10">
    <property type="entry name" value="LysM domain"/>
    <property type="match status" value="1"/>
</dbReference>
<keyword evidence="4" id="KW-1185">Reference proteome</keyword>
<feature type="domain" description="LysM" evidence="2">
    <location>
        <begin position="293"/>
        <end position="337"/>
    </location>
</feature>
<dbReference type="InterPro" id="IPR011055">
    <property type="entry name" value="Dup_hybrid_motif"/>
</dbReference>
<dbReference type="CDD" id="cd12797">
    <property type="entry name" value="M23_peptidase"/>
    <property type="match status" value="1"/>
</dbReference>
<feature type="chain" id="PRO_5047326342" description="LysM domain-containing protein" evidence="1">
    <location>
        <begin position="25"/>
        <end position="339"/>
    </location>
</feature>
<gene>
    <name evidence="3" type="ORF">HQ43_07185</name>
</gene>
<dbReference type="InterPro" id="IPR050570">
    <property type="entry name" value="Cell_wall_metabolism_enzyme"/>
</dbReference>
<dbReference type="InterPro" id="IPR036779">
    <property type="entry name" value="LysM_dom_sf"/>
</dbReference>
<comment type="caution">
    <text evidence="3">The sequence shown here is derived from an EMBL/GenBank/DDBJ whole genome shotgun (WGS) entry which is preliminary data.</text>
</comment>
<accession>A0ABR4XKD0</accession>
<dbReference type="InterPro" id="IPR018392">
    <property type="entry name" value="LysM"/>
</dbReference>
<reference evidence="3 4" key="1">
    <citation type="submission" date="2014-08" db="EMBL/GenBank/DDBJ databases">
        <title>Porphyromonas canoris strain:OH2762 Genome sequencing.</title>
        <authorList>
            <person name="Wallis C."/>
            <person name="Deusch O."/>
            <person name="O'Flynn C."/>
            <person name="Davis I."/>
            <person name="Jospin G."/>
            <person name="Darling A.E."/>
            <person name="Coil D.A."/>
            <person name="Alexiev A."/>
            <person name="Horsfall A."/>
            <person name="Kirkwood N."/>
            <person name="Harris S."/>
            <person name="Eisen J.A."/>
        </authorList>
    </citation>
    <scope>NUCLEOTIDE SEQUENCE [LARGE SCALE GENOMIC DNA]</scope>
    <source>
        <strain evidence="4">COT-108 OH2762</strain>
    </source>
</reference>
<protein>
    <recommendedName>
        <fullName evidence="2">LysM domain-containing protein</fullName>
    </recommendedName>
</protein>
<dbReference type="SUPFAM" id="SSF54106">
    <property type="entry name" value="LysM domain"/>
    <property type="match status" value="1"/>
</dbReference>
<name>A0ABR4XKD0_9PORP</name>
<dbReference type="SMART" id="SM00257">
    <property type="entry name" value="LysM"/>
    <property type="match status" value="1"/>
</dbReference>
<evidence type="ECO:0000313" key="4">
    <source>
        <dbReference type="Proteomes" id="UP000030101"/>
    </source>
</evidence>
<dbReference type="RefSeq" id="WP_036791438.1">
    <property type="nucleotide sequence ID" value="NZ_JQZV01000013.1"/>
</dbReference>
<dbReference type="EMBL" id="JQZV01000013">
    <property type="protein sequence ID" value="KGN91852.1"/>
    <property type="molecule type" value="Genomic_DNA"/>
</dbReference>
<dbReference type="PANTHER" id="PTHR21666:SF270">
    <property type="entry name" value="MUREIN HYDROLASE ACTIVATOR ENVC"/>
    <property type="match status" value="1"/>
</dbReference>
<dbReference type="SUPFAM" id="SSF51261">
    <property type="entry name" value="Duplicated hybrid motif"/>
    <property type="match status" value="1"/>
</dbReference>
<feature type="signal peptide" evidence="1">
    <location>
        <begin position="1"/>
        <end position="24"/>
    </location>
</feature>
<dbReference type="CDD" id="cd00118">
    <property type="entry name" value="LysM"/>
    <property type="match status" value="1"/>
</dbReference>
<dbReference type="InterPro" id="IPR016047">
    <property type="entry name" value="M23ase_b-sheet_dom"/>
</dbReference>
<sequence length="339" mass="37502">MRHLNYRCLLTAVAWLSFHGLVSAQAPPGGNKVNQDPIKSIETAIQKQMGKDSLAMADNLKTKDIRRTKELNKAIEESIAMELERERLDFPAMDIYGENSWHSKSVNPIIGTAITAIPDTYDIDCTQFTSPLGNESMRVTSRYGYRKRYRRMHYGIDIGLSIGDSVRVAFDGKVRMVNYERKGYGHYVVVRHPNGLETVYGHLSRAIVTEDQVVKAGDVIALGGNTGRSSGPHLHFETRFMGIPINPELIIDFSTGIPHSDVFTFVKGRHKAGGNALASSRKSSASSTSKNIVVHRVRNGDTLSEIASRYGTSVNKICRLNGITPKTTLKIGRALRITA</sequence>
<keyword evidence="1" id="KW-0732">Signal</keyword>
<dbReference type="Pfam" id="PF01476">
    <property type="entry name" value="LysM"/>
    <property type="match status" value="1"/>
</dbReference>
<evidence type="ECO:0000313" key="3">
    <source>
        <dbReference type="EMBL" id="KGN91852.1"/>
    </source>
</evidence>
<dbReference type="Proteomes" id="UP000030101">
    <property type="component" value="Unassembled WGS sequence"/>
</dbReference>
<dbReference type="Gene3D" id="2.70.70.10">
    <property type="entry name" value="Glucose Permease (Domain IIA)"/>
    <property type="match status" value="1"/>
</dbReference>
<evidence type="ECO:0000259" key="2">
    <source>
        <dbReference type="PROSITE" id="PS51782"/>
    </source>
</evidence>
<organism evidence="3 4">
    <name type="scientific">Porphyromonas canoris</name>
    <dbReference type="NCBI Taxonomy" id="36875"/>
    <lineage>
        <taxon>Bacteria</taxon>
        <taxon>Pseudomonadati</taxon>
        <taxon>Bacteroidota</taxon>
        <taxon>Bacteroidia</taxon>
        <taxon>Bacteroidales</taxon>
        <taxon>Porphyromonadaceae</taxon>
        <taxon>Porphyromonas</taxon>
    </lineage>
</organism>